<dbReference type="OrthoDB" id="6650354at2"/>
<dbReference type="PANTHER" id="PTHR36571">
    <property type="entry name" value="PROTEIN YGIW"/>
    <property type="match status" value="1"/>
</dbReference>
<dbReference type="InterPro" id="IPR036700">
    <property type="entry name" value="BOBF_sf"/>
</dbReference>
<dbReference type="Pfam" id="PF04076">
    <property type="entry name" value="BOF"/>
    <property type="match status" value="1"/>
</dbReference>
<dbReference type="Gene3D" id="2.40.50.200">
    <property type="entry name" value="Bacterial OB-fold"/>
    <property type="match status" value="1"/>
</dbReference>
<feature type="signal peptide" evidence="2">
    <location>
        <begin position="1"/>
        <end position="22"/>
    </location>
</feature>
<protein>
    <submittedName>
        <fullName evidence="3">NirD/YgiW/YdeI family stress tolerance protein</fullName>
    </submittedName>
</protein>
<dbReference type="PANTHER" id="PTHR36571:SF1">
    <property type="entry name" value="PROTEIN YGIW"/>
    <property type="match status" value="1"/>
</dbReference>
<name>A0A4P6KXD1_9BURK</name>
<dbReference type="NCBIfam" id="NF033674">
    <property type="entry name" value="stress_OB_fold"/>
    <property type="match status" value="1"/>
</dbReference>
<reference evidence="3 4" key="1">
    <citation type="submission" date="2019-02" db="EMBL/GenBank/DDBJ databases">
        <title>Draft Genome Sequences of Six Type Strains of the Genus Massilia.</title>
        <authorList>
            <person name="Miess H."/>
            <person name="Frediansyhah A."/>
            <person name="Gross H."/>
        </authorList>
    </citation>
    <scope>NUCLEOTIDE SEQUENCE [LARGE SCALE GENOMIC DNA]</scope>
    <source>
        <strain evidence="3 4">DSM 17473</strain>
    </source>
</reference>
<sequence>MKRFIQLSCMTAVLAASAVAVAQTGGYSGPSAAAAPAATAKAAPGGYTGPSSVPLMTAKDLLANGKDDQKVRLKGKLLSHKGDEEYEFADASGKIIVEIDDKRFPAGVKVDHTTEVELYGEFDKDLIGESKLDVDQLKVVGK</sequence>
<accession>A0A4P6KXD1</accession>
<evidence type="ECO:0000256" key="1">
    <source>
        <dbReference type="ARBA" id="ARBA00022729"/>
    </source>
</evidence>
<dbReference type="AlphaFoldDB" id="A0A4P6KXD1"/>
<dbReference type="RefSeq" id="WP_130186331.1">
    <property type="nucleotide sequence ID" value="NZ_CP035913.1"/>
</dbReference>
<keyword evidence="1 2" id="KW-0732">Signal</keyword>
<dbReference type="EMBL" id="CP035913">
    <property type="protein sequence ID" value="QBE63202.1"/>
    <property type="molecule type" value="Genomic_DNA"/>
</dbReference>
<feature type="chain" id="PRO_5020678818" evidence="2">
    <location>
        <begin position="23"/>
        <end position="142"/>
    </location>
</feature>
<dbReference type="SUPFAM" id="SSF101756">
    <property type="entry name" value="Hypothetical protein YgiW"/>
    <property type="match status" value="1"/>
</dbReference>
<keyword evidence="4" id="KW-1185">Reference proteome</keyword>
<evidence type="ECO:0000313" key="3">
    <source>
        <dbReference type="EMBL" id="QBE63202.1"/>
    </source>
</evidence>
<evidence type="ECO:0000256" key="2">
    <source>
        <dbReference type="SAM" id="SignalP"/>
    </source>
</evidence>
<dbReference type="Proteomes" id="UP000290637">
    <property type="component" value="Chromosome"/>
</dbReference>
<gene>
    <name evidence="3" type="ORF">EWM63_09690</name>
</gene>
<organism evidence="3 4">
    <name type="scientific">Pseudoduganella lutea</name>
    <dbReference type="NCBI Taxonomy" id="321985"/>
    <lineage>
        <taxon>Bacteria</taxon>
        <taxon>Pseudomonadati</taxon>
        <taxon>Pseudomonadota</taxon>
        <taxon>Betaproteobacteria</taxon>
        <taxon>Burkholderiales</taxon>
        <taxon>Oxalobacteraceae</taxon>
        <taxon>Telluria group</taxon>
        <taxon>Pseudoduganella</taxon>
    </lineage>
</organism>
<evidence type="ECO:0000313" key="4">
    <source>
        <dbReference type="Proteomes" id="UP000290637"/>
    </source>
</evidence>
<proteinExistence type="predicted"/>
<dbReference type="InterPro" id="IPR005220">
    <property type="entry name" value="CarO-like"/>
</dbReference>
<dbReference type="KEGG" id="plue:EWM63_09690"/>